<organism evidence="2 3">
    <name type="scientific">Phorcysia thermohydrogeniphila</name>
    <dbReference type="NCBI Taxonomy" id="936138"/>
    <lineage>
        <taxon>Bacteria</taxon>
        <taxon>Pseudomonadati</taxon>
        <taxon>Aquificota</taxon>
        <taxon>Aquificia</taxon>
        <taxon>Desulfurobacteriales</taxon>
        <taxon>Desulfurobacteriaceae</taxon>
        <taxon>Phorcysia</taxon>
    </lineage>
</organism>
<dbReference type="Proteomes" id="UP000295777">
    <property type="component" value="Unassembled WGS sequence"/>
</dbReference>
<feature type="signal peptide" evidence="1">
    <location>
        <begin position="1"/>
        <end position="18"/>
    </location>
</feature>
<gene>
    <name evidence="2" type="ORF">CLV27_1554</name>
</gene>
<protein>
    <recommendedName>
        <fullName evidence="4">Lipoprotein</fullName>
    </recommendedName>
</protein>
<keyword evidence="1" id="KW-0732">Signal</keyword>
<dbReference type="OrthoDB" id="14876at2"/>
<dbReference type="EMBL" id="SMFV01000006">
    <property type="protein sequence ID" value="TCK02847.1"/>
    <property type="molecule type" value="Genomic_DNA"/>
</dbReference>
<dbReference type="AlphaFoldDB" id="A0A4R1G4H1"/>
<proteinExistence type="predicted"/>
<dbReference type="PROSITE" id="PS51257">
    <property type="entry name" value="PROKAR_LIPOPROTEIN"/>
    <property type="match status" value="1"/>
</dbReference>
<evidence type="ECO:0000313" key="2">
    <source>
        <dbReference type="EMBL" id="TCK02847.1"/>
    </source>
</evidence>
<dbReference type="RefSeq" id="WP_132527489.1">
    <property type="nucleotide sequence ID" value="NZ_SMFV01000006.1"/>
</dbReference>
<evidence type="ECO:0008006" key="4">
    <source>
        <dbReference type="Google" id="ProtNLM"/>
    </source>
</evidence>
<reference evidence="2 3" key="1">
    <citation type="submission" date="2019-03" db="EMBL/GenBank/DDBJ databases">
        <title>Genomic Encyclopedia of Archaeal and Bacterial Type Strains, Phase II (KMG-II): from individual species to whole genera.</title>
        <authorList>
            <person name="Goeker M."/>
        </authorList>
    </citation>
    <scope>NUCLEOTIDE SEQUENCE [LARGE SCALE GENOMIC DNA]</scope>
    <source>
        <strain evidence="2 3">DSM 24425</strain>
    </source>
</reference>
<feature type="chain" id="PRO_5020221910" description="Lipoprotein" evidence="1">
    <location>
        <begin position="19"/>
        <end position="146"/>
    </location>
</feature>
<comment type="caution">
    <text evidence="2">The sequence shown here is derived from an EMBL/GenBank/DDBJ whole genome shotgun (WGS) entry which is preliminary data.</text>
</comment>
<accession>A0A4R1G4H1</accession>
<keyword evidence="3" id="KW-1185">Reference proteome</keyword>
<evidence type="ECO:0000256" key="1">
    <source>
        <dbReference type="SAM" id="SignalP"/>
    </source>
</evidence>
<evidence type="ECO:0000313" key="3">
    <source>
        <dbReference type="Proteomes" id="UP000295777"/>
    </source>
</evidence>
<name>A0A4R1G4H1_9BACT</name>
<sequence>MKKWMFLPVLLIALSACATTATQEKNAQELQTQTVKPELLLGDEVPVYPGFKFIPTKSFTYESGNIKVGRLFFSGKASIKEIVSYYKDVLPQQGWEPVAISVYGNQATLTYVMPDRTLQIQANKGFAETVIIIQIGPRGELTTKEE</sequence>